<feature type="chain" id="PRO_5022143157" evidence="1">
    <location>
        <begin position="20"/>
        <end position="173"/>
    </location>
</feature>
<evidence type="ECO:0000256" key="1">
    <source>
        <dbReference type="SAM" id="SignalP"/>
    </source>
</evidence>
<evidence type="ECO:0000313" key="3">
    <source>
        <dbReference type="Proteomes" id="UP000320811"/>
    </source>
</evidence>
<accession>A0A561P0Z6</accession>
<feature type="signal peptide" evidence="1">
    <location>
        <begin position="1"/>
        <end position="19"/>
    </location>
</feature>
<gene>
    <name evidence="2" type="ORF">FHW36_11849</name>
</gene>
<name>A0A561P0Z6_9BACT</name>
<dbReference type="Proteomes" id="UP000320811">
    <property type="component" value="Unassembled WGS sequence"/>
</dbReference>
<keyword evidence="3" id="KW-1185">Reference proteome</keyword>
<dbReference type="OrthoDB" id="1163933at2"/>
<dbReference type="AlphaFoldDB" id="A0A561P0Z6"/>
<protein>
    <submittedName>
        <fullName evidence="2">Conjugative transposon protein TraO</fullName>
    </submittedName>
</protein>
<reference evidence="2 3" key="1">
    <citation type="submission" date="2019-06" db="EMBL/GenBank/DDBJ databases">
        <title>Sorghum-associated microbial communities from plants grown in Nebraska, USA.</title>
        <authorList>
            <person name="Schachtman D."/>
        </authorList>
    </citation>
    <scope>NUCLEOTIDE SEQUENCE [LARGE SCALE GENOMIC DNA]</scope>
    <source>
        <strain evidence="2 3">1209</strain>
    </source>
</reference>
<comment type="caution">
    <text evidence="2">The sequence shown here is derived from an EMBL/GenBank/DDBJ whole genome shotgun (WGS) entry which is preliminary data.</text>
</comment>
<sequence length="173" mass="19099">MKYLFITICCLTLTMTAAAQVHQQGGTAIDLTLGKTGIGVMGGAGYMKNFSDNAYLQLRGVGEFGRMYNFRYSHFGLDAMAFYNPFYLSDFFQFNAGAGLTIGYEKISGITKEKSNGIGFMAGLKAGANIEAFLSDQMSFYIYGNQAYLVKKSLGTTYYEVGLGIRIFLNNYY</sequence>
<keyword evidence="1" id="KW-0732">Signal</keyword>
<dbReference type="EMBL" id="VIWO01000018">
    <property type="protein sequence ID" value="TWF31755.1"/>
    <property type="molecule type" value="Genomic_DNA"/>
</dbReference>
<proteinExistence type="predicted"/>
<evidence type="ECO:0000313" key="2">
    <source>
        <dbReference type="EMBL" id="TWF31755.1"/>
    </source>
</evidence>
<organism evidence="2 3">
    <name type="scientific">Chitinophaga polysaccharea</name>
    <dbReference type="NCBI Taxonomy" id="1293035"/>
    <lineage>
        <taxon>Bacteria</taxon>
        <taxon>Pseudomonadati</taxon>
        <taxon>Bacteroidota</taxon>
        <taxon>Chitinophagia</taxon>
        <taxon>Chitinophagales</taxon>
        <taxon>Chitinophagaceae</taxon>
        <taxon>Chitinophaga</taxon>
    </lineage>
</organism>